<reference evidence="1" key="1">
    <citation type="submission" date="2018-05" db="EMBL/GenBank/DDBJ databases">
        <authorList>
            <person name="Lanie J.A."/>
            <person name="Ng W.-L."/>
            <person name="Kazmierczak K.M."/>
            <person name="Andrzejewski T.M."/>
            <person name="Davidsen T.M."/>
            <person name="Wayne K.J."/>
            <person name="Tettelin H."/>
            <person name="Glass J.I."/>
            <person name="Rusch D."/>
            <person name="Podicherti R."/>
            <person name="Tsui H.-C.T."/>
            <person name="Winkler M.E."/>
        </authorList>
    </citation>
    <scope>NUCLEOTIDE SEQUENCE</scope>
</reference>
<gene>
    <name evidence="1" type="ORF">METZ01_LOCUS444344</name>
</gene>
<dbReference type="AlphaFoldDB" id="A0A382Z879"/>
<evidence type="ECO:0000313" key="1">
    <source>
        <dbReference type="EMBL" id="SVD91490.1"/>
    </source>
</evidence>
<organism evidence="1">
    <name type="scientific">marine metagenome</name>
    <dbReference type="NCBI Taxonomy" id="408172"/>
    <lineage>
        <taxon>unclassified sequences</taxon>
        <taxon>metagenomes</taxon>
        <taxon>ecological metagenomes</taxon>
    </lineage>
</organism>
<accession>A0A382Z879</accession>
<name>A0A382Z879_9ZZZZ</name>
<protein>
    <submittedName>
        <fullName evidence="1">Uncharacterized protein</fullName>
    </submittedName>
</protein>
<dbReference type="EMBL" id="UINC01181679">
    <property type="protein sequence ID" value="SVD91490.1"/>
    <property type="molecule type" value="Genomic_DNA"/>
</dbReference>
<proteinExistence type="predicted"/>
<sequence>MAKYLKRKSKEDEKKMISTRVRICVIDAFMNASEDASLNGFTLSLSSVVEEALKQAISEYKEEKGKDFLKIELDKLHQEWMDEQEENFRKDQEKSFLEKAEFDEESYKEMEREYQIAFDKKRKIQDQKDTKVLLSLNPEDAKKYKLKRKKEIEAQEKENLKTIKDTKKRLKFIDKLSEEKTKKYIKMLSKPEDYLKVVQEIAKEINKEVNNEK</sequence>